<proteinExistence type="predicted"/>
<dbReference type="Proteomes" id="UP000193380">
    <property type="component" value="Unassembled WGS sequence"/>
</dbReference>
<feature type="transmembrane region" description="Helical" evidence="1">
    <location>
        <begin position="12"/>
        <end position="33"/>
    </location>
</feature>
<dbReference type="AlphaFoldDB" id="A0A060X8P4"/>
<evidence type="ECO:0000313" key="3">
    <source>
        <dbReference type="Proteomes" id="UP000193380"/>
    </source>
</evidence>
<gene>
    <name evidence="2" type="ORF">GSONMT00008051001</name>
</gene>
<dbReference type="PaxDb" id="8022-A0A060X8P4"/>
<organism evidence="2 3">
    <name type="scientific">Oncorhynchus mykiss</name>
    <name type="common">Rainbow trout</name>
    <name type="synonym">Salmo gairdneri</name>
    <dbReference type="NCBI Taxonomy" id="8022"/>
    <lineage>
        <taxon>Eukaryota</taxon>
        <taxon>Metazoa</taxon>
        <taxon>Chordata</taxon>
        <taxon>Craniata</taxon>
        <taxon>Vertebrata</taxon>
        <taxon>Euteleostomi</taxon>
        <taxon>Actinopterygii</taxon>
        <taxon>Neopterygii</taxon>
        <taxon>Teleostei</taxon>
        <taxon>Protacanthopterygii</taxon>
        <taxon>Salmoniformes</taxon>
        <taxon>Salmonidae</taxon>
        <taxon>Salmoninae</taxon>
        <taxon>Oncorhynchus</taxon>
    </lineage>
</organism>
<evidence type="ECO:0000256" key="1">
    <source>
        <dbReference type="SAM" id="Phobius"/>
    </source>
</evidence>
<keyword evidence="1" id="KW-0472">Membrane</keyword>
<reference evidence="2" key="1">
    <citation type="journal article" date="2014" name="Nat. Commun.">
        <title>The rainbow trout genome provides novel insights into evolution after whole-genome duplication in vertebrates.</title>
        <authorList>
            <person name="Berthelot C."/>
            <person name="Brunet F."/>
            <person name="Chalopin D."/>
            <person name="Juanchich A."/>
            <person name="Bernard M."/>
            <person name="Noel B."/>
            <person name="Bento P."/>
            <person name="Da Silva C."/>
            <person name="Labadie K."/>
            <person name="Alberti A."/>
            <person name="Aury J.M."/>
            <person name="Louis A."/>
            <person name="Dehais P."/>
            <person name="Bardou P."/>
            <person name="Montfort J."/>
            <person name="Klopp C."/>
            <person name="Cabau C."/>
            <person name="Gaspin C."/>
            <person name="Thorgaard G.H."/>
            <person name="Boussaha M."/>
            <person name="Quillet E."/>
            <person name="Guyomard R."/>
            <person name="Galiana D."/>
            <person name="Bobe J."/>
            <person name="Volff J.N."/>
            <person name="Genet C."/>
            <person name="Wincker P."/>
            <person name="Jaillon O."/>
            <person name="Roest Crollius H."/>
            <person name="Guiguen Y."/>
        </authorList>
    </citation>
    <scope>NUCLEOTIDE SEQUENCE [LARGE SCALE GENOMIC DNA]</scope>
</reference>
<keyword evidence="1" id="KW-0812">Transmembrane</keyword>
<dbReference type="STRING" id="8022.A0A060X8P4"/>
<evidence type="ECO:0000313" key="2">
    <source>
        <dbReference type="EMBL" id="CDQ76013.1"/>
    </source>
</evidence>
<name>A0A060X8P4_ONCMY</name>
<dbReference type="EMBL" id="FR905100">
    <property type="protein sequence ID" value="CDQ76013.1"/>
    <property type="molecule type" value="Genomic_DNA"/>
</dbReference>
<accession>A0A060X8P4</accession>
<keyword evidence="1" id="KW-1133">Transmembrane helix</keyword>
<protein>
    <submittedName>
        <fullName evidence="2">Uncharacterized protein</fullName>
    </submittedName>
</protein>
<sequence>MRRATGSKIGESAVGIVIAAMLLLLGFLLLALLMTSKRDLKLIPLDEISGEHLLKSNIEIPGTDCKVPTATILQVDSQVETKAAFQPTKKMLAVQKSASMRAQVRSGYSKYSSSYQEQQQGEFQRGTTLRKSAPTKLRSNGYYEQVSMVSRSMKTRTRYSSWEEDNCLDKSGHLMTQLNQRMYTLQVQGEELGDYAPHPYVEEGDLETDLQLDAISIPETLFDQDTLLYLGPSLVKKKMQSDKIKELTKRIDHGN</sequence>
<reference evidence="2" key="2">
    <citation type="submission" date="2014-03" db="EMBL/GenBank/DDBJ databases">
        <authorList>
            <person name="Genoscope - CEA"/>
        </authorList>
    </citation>
    <scope>NUCLEOTIDE SEQUENCE</scope>
</reference>